<sequence>MHVTLEHCVIKLDIMTDSKECYTMLSNVRTV</sequence>
<organism evidence="1 2">
    <name type="scientific">Trichinella pseudospiralis</name>
    <name type="common">Parasitic roundworm</name>
    <dbReference type="NCBI Taxonomy" id="6337"/>
    <lineage>
        <taxon>Eukaryota</taxon>
        <taxon>Metazoa</taxon>
        <taxon>Ecdysozoa</taxon>
        <taxon>Nematoda</taxon>
        <taxon>Enoplea</taxon>
        <taxon>Dorylaimia</taxon>
        <taxon>Trichinellida</taxon>
        <taxon>Trichinellidae</taxon>
        <taxon>Trichinella</taxon>
    </lineage>
</organism>
<reference evidence="1 2" key="1">
    <citation type="submission" date="2015-01" db="EMBL/GenBank/DDBJ databases">
        <title>Evolution of Trichinella species and genotypes.</title>
        <authorList>
            <person name="Korhonen P.K."/>
            <person name="Edoardo P."/>
            <person name="Giuseppe L.R."/>
            <person name="Gasser R.B."/>
        </authorList>
    </citation>
    <scope>NUCLEOTIDE SEQUENCE [LARGE SCALE GENOMIC DNA]</scope>
    <source>
        <strain evidence="1">ISS13</strain>
    </source>
</reference>
<accession>A0A0V1CXB6</accession>
<gene>
    <name evidence="1" type="ORF">T4A_3834</name>
</gene>
<protein>
    <submittedName>
        <fullName evidence="1">Uncharacterized protein</fullName>
    </submittedName>
</protein>
<evidence type="ECO:0000313" key="1">
    <source>
        <dbReference type="EMBL" id="KRY53742.1"/>
    </source>
</evidence>
<dbReference type="AlphaFoldDB" id="A0A0V1CXB6"/>
<comment type="caution">
    <text evidence="1">The sequence shown here is derived from an EMBL/GenBank/DDBJ whole genome shotgun (WGS) entry which is preliminary data.</text>
</comment>
<dbReference type="EMBL" id="JYDR01003658">
    <property type="protein sequence ID" value="KRY53742.1"/>
    <property type="molecule type" value="Genomic_DNA"/>
</dbReference>
<dbReference type="Proteomes" id="UP000054632">
    <property type="component" value="Unassembled WGS sequence"/>
</dbReference>
<proteinExistence type="predicted"/>
<evidence type="ECO:0000313" key="2">
    <source>
        <dbReference type="Proteomes" id="UP000054632"/>
    </source>
</evidence>
<name>A0A0V1CXB6_TRIPS</name>